<keyword evidence="3 8" id="KW-0808">Transferase</keyword>
<dbReference type="Gene3D" id="3.40.30.10">
    <property type="entry name" value="Glutaredoxin"/>
    <property type="match status" value="1"/>
</dbReference>
<dbReference type="CDD" id="cd03192">
    <property type="entry name" value="GST_C_Sigma_like"/>
    <property type="match status" value="1"/>
</dbReference>
<dbReference type="GO" id="GO:0004602">
    <property type="term" value="F:glutathione peroxidase activity"/>
    <property type="evidence" value="ECO:0007669"/>
    <property type="project" value="UniProtKB-ARBA"/>
</dbReference>
<gene>
    <name evidence="8" type="ORF">RR46_04773</name>
</gene>
<dbReference type="PROSITE" id="PS50404">
    <property type="entry name" value="GST_NTER"/>
    <property type="match status" value="1"/>
</dbReference>
<evidence type="ECO:0000256" key="1">
    <source>
        <dbReference type="ARBA" id="ARBA00011738"/>
    </source>
</evidence>
<evidence type="ECO:0000259" key="7">
    <source>
        <dbReference type="PROSITE" id="PS50405"/>
    </source>
</evidence>
<dbReference type="Proteomes" id="UP000053268">
    <property type="component" value="Unassembled WGS sequence"/>
</dbReference>
<name>A0A194Q461_PAPXU</name>
<dbReference type="SUPFAM" id="SSF52833">
    <property type="entry name" value="Thioredoxin-like"/>
    <property type="match status" value="1"/>
</dbReference>
<dbReference type="SFLD" id="SFLDG01205">
    <property type="entry name" value="AMPS.1"/>
    <property type="match status" value="1"/>
</dbReference>
<dbReference type="InterPro" id="IPR004045">
    <property type="entry name" value="Glutathione_S-Trfase_N"/>
</dbReference>
<sequence>MNTAKARKRRGTVTKKILHCTGTFVLLNMPVPKSVDLYHSVEYITRIFNTMKDVKVTYFDMEGTAEAIRWLLAYGGQEFEDVRVGFADWPALKPKTPHGVMPLLEFDGKVYGQSFAICRYLGKKFGLGGKTLEEDLVIDQNTDFYADVRLKGIQSFWEPDASIKAVKQEALVKTVYPELLPKLDKIIRENNGHMALGRLTWADFVFAGFYEYFKQQSLIPDIDEKYPSFKKLRETVSSLPAIKKYLESKTK</sequence>
<dbReference type="PANTHER" id="PTHR11571">
    <property type="entry name" value="GLUTATHIONE S-TRANSFERASE"/>
    <property type="match status" value="1"/>
</dbReference>
<dbReference type="SFLD" id="SFLDS00019">
    <property type="entry name" value="Glutathione_Transferase_(cytos"/>
    <property type="match status" value="1"/>
</dbReference>
<dbReference type="InterPro" id="IPR036249">
    <property type="entry name" value="Thioredoxin-like_sf"/>
</dbReference>
<dbReference type="FunFam" id="3.40.30.10:FF:000035">
    <property type="entry name" value="hematopoietic prostaglandin D synthase"/>
    <property type="match status" value="1"/>
</dbReference>
<feature type="domain" description="GST N-terminal" evidence="6">
    <location>
        <begin position="52"/>
        <end position="129"/>
    </location>
</feature>
<evidence type="ECO:0000256" key="4">
    <source>
        <dbReference type="ARBA" id="ARBA00038317"/>
    </source>
</evidence>
<dbReference type="InterPro" id="IPR010987">
    <property type="entry name" value="Glutathione-S-Trfase_C-like"/>
</dbReference>
<dbReference type="FunFam" id="1.20.1050.10:FF:000030">
    <property type="entry name" value="Glutathione S-transferase S1"/>
    <property type="match status" value="1"/>
</dbReference>
<evidence type="ECO:0000256" key="3">
    <source>
        <dbReference type="ARBA" id="ARBA00022679"/>
    </source>
</evidence>
<keyword evidence="9" id="KW-1185">Reference proteome</keyword>
<evidence type="ECO:0000313" key="9">
    <source>
        <dbReference type="Proteomes" id="UP000053268"/>
    </source>
</evidence>
<comment type="catalytic activity">
    <reaction evidence="5">
        <text>RX + glutathione = an S-substituted glutathione + a halide anion + H(+)</text>
        <dbReference type="Rhea" id="RHEA:16437"/>
        <dbReference type="ChEBI" id="CHEBI:15378"/>
        <dbReference type="ChEBI" id="CHEBI:16042"/>
        <dbReference type="ChEBI" id="CHEBI:17792"/>
        <dbReference type="ChEBI" id="CHEBI:57925"/>
        <dbReference type="ChEBI" id="CHEBI:90779"/>
        <dbReference type="EC" id="2.5.1.18"/>
    </reaction>
</comment>
<dbReference type="Pfam" id="PF14497">
    <property type="entry name" value="GST_C_3"/>
    <property type="match status" value="1"/>
</dbReference>
<dbReference type="InterPro" id="IPR040079">
    <property type="entry name" value="Glutathione_S-Trfase"/>
</dbReference>
<dbReference type="CDD" id="cd03039">
    <property type="entry name" value="GST_N_Sigma_like"/>
    <property type="match status" value="1"/>
</dbReference>
<dbReference type="EC" id="2.5.1.18" evidence="2"/>
<proteinExistence type="inferred from homology"/>
<dbReference type="InterPro" id="IPR050213">
    <property type="entry name" value="GST_superfamily"/>
</dbReference>
<dbReference type="SUPFAM" id="SSF47616">
    <property type="entry name" value="GST C-terminal domain-like"/>
    <property type="match status" value="1"/>
</dbReference>
<dbReference type="EMBL" id="KQ459562">
    <property type="protein sequence ID" value="KPI99799.1"/>
    <property type="molecule type" value="Genomic_DNA"/>
</dbReference>
<reference evidence="8 9" key="1">
    <citation type="journal article" date="2015" name="Nat. Commun.">
        <title>Outbred genome sequencing and CRISPR/Cas9 gene editing in butterflies.</title>
        <authorList>
            <person name="Li X."/>
            <person name="Fan D."/>
            <person name="Zhang W."/>
            <person name="Liu G."/>
            <person name="Zhang L."/>
            <person name="Zhao L."/>
            <person name="Fang X."/>
            <person name="Chen L."/>
            <person name="Dong Y."/>
            <person name="Chen Y."/>
            <person name="Ding Y."/>
            <person name="Zhao R."/>
            <person name="Feng M."/>
            <person name="Zhu Y."/>
            <person name="Feng Y."/>
            <person name="Jiang X."/>
            <person name="Zhu D."/>
            <person name="Xiang H."/>
            <person name="Feng X."/>
            <person name="Li S."/>
            <person name="Wang J."/>
            <person name="Zhang G."/>
            <person name="Kronforst M.R."/>
            <person name="Wang W."/>
        </authorList>
    </citation>
    <scope>NUCLEOTIDE SEQUENCE [LARGE SCALE GENOMIC DNA]</scope>
    <source>
        <strain evidence="8">Ya'a_city_454_Px</strain>
        <tissue evidence="8">Whole body</tissue>
    </source>
</reference>
<dbReference type="STRING" id="66420.A0A194Q461"/>
<evidence type="ECO:0000256" key="5">
    <source>
        <dbReference type="ARBA" id="ARBA00047960"/>
    </source>
</evidence>
<dbReference type="Pfam" id="PF02798">
    <property type="entry name" value="GST_N"/>
    <property type="match status" value="1"/>
</dbReference>
<evidence type="ECO:0000256" key="2">
    <source>
        <dbReference type="ARBA" id="ARBA00012452"/>
    </source>
</evidence>
<comment type="similarity">
    <text evidence="4">Belongs to the GST superfamily. Sigma family.</text>
</comment>
<feature type="domain" description="GST C-terminal" evidence="7">
    <location>
        <begin position="131"/>
        <end position="251"/>
    </location>
</feature>
<dbReference type="InterPro" id="IPR036282">
    <property type="entry name" value="Glutathione-S-Trfase_C_sf"/>
</dbReference>
<dbReference type="PROSITE" id="PS50405">
    <property type="entry name" value="GST_CTER"/>
    <property type="match status" value="1"/>
</dbReference>
<organism evidence="8 9">
    <name type="scientific">Papilio xuthus</name>
    <name type="common">Asian swallowtail butterfly</name>
    <dbReference type="NCBI Taxonomy" id="66420"/>
    <lineage>
        <taxon>Eukaryota</taxon>
        <taxon>Metazoa</taxon>
        <taxon>Ecdysozoa</taxon>
        <taxon>Arthropoda</taxon>
        <taxon>Hexapoda</taxon>
        <taxon>Insecta</taxon>
        <taxon>Pterygota</taxon>
        <taxon>Neoptera</taxon>
        <taxon>Endopterygota</taxon>
        <taxon>Lepidoptera</taxon>
        <taxon>Glossata</taxon>
        <taxon>Ditrysia</taxon>
        <taxon>Papilionoidea</taxon>
        <taxon>Papilionidae</taxon>
        <taxon>Papilioninae</taxon>
        <taxon>Papilio</taxon>
    </lineage>
</organism>
<protein>
    <recommendedName>
        <fullName evidence="2">glutathione transferase</fullName>
        <ecNumber evidence="2">2.5.1.18</ecNumber>
    </recommendedName>
</protein>
<dbReference type="InterPro" id="IPR004046">
    <property type="entry name" value="GST_C"/>
</dbReference>
<comment type="subunit">
    <text evidence="1">Homodimer.</text>
</comment>
<dbReference type="Gene3D" id="1.20.1050.10">
    <property type="match status" value="1"/>
</dbReference>
<dbReference type="SFLD" id="SFLDG00363">
    <property type="entry name" value="AMPS_(cytGST):_Alpha-__Mu-__Pi"/>
    <property type="match status" value="1"/>
</dbReference>
<evidence type="ECO:0000259" key="6">
    <source>
        <dbReference type="PROSITE" id="PS50404"/>
    </source>
</evidence>
<evidence type="ECO:0000313" key="8">
    <source>
        <dbReference type="EMBL" id="KPI99799.1"/>
    </source>
</evidence>
<dbReference type="PANTHER" id="PTHR11571:SF224">
    <property type="entry name" value="HEMATOPOIETIC PROSTAGLANDIN D SYNTHASE"/>
    <property type="match status" value="1"/>
</dbReference>
<dbReference type="GO" id="GO:0004364">
    <property type="term" value="F:glutathione transferase activity"/>
    <property type="evidence" value="ECO:0007669"/>
    <property type="project" value="UniProtKB-EC"/>
</dbReference>
<dbReference type="AlphaFoldDB" id="A0A194Q461"/>
<accession>A0A194Q461</accession>
<dbReference type="GO" id="GO:0006749">
    <property type="term" value="P:glutathione metabolic process"/>
    <property type="evidence" value="ECO:0007669"/>
    <property type="project" value="TreeGrafter"/>
</dbReference>